<reference evidence="1 2" key="1">
    <citation type="journal article" date="2010" name="Nature">
        <title>Genome sequence of the palaeopolyploid soybean.</title>
        <authorList>
            <person name="Schmutz J."/>
            <person name="Cannon S.B."/>
            <person name="Schlueter J."/>
            <person name="Ma J."/>
            <person name="Mitros T."/>
            <person name="Nelson W."/>
            <person name="Hyten D.L."/>
            <person name="Song Q."/>
            <person name="Thelen J.J."/>
            <person name="Cheng J."/>
            <person name="Xu D."/>
            <person name="Hellsten U."/>
            <person name="May G.D."/>
            <person name="Yu Y."/>
            <person name="Sakurai T."/>
            <person name="Umezawa T."/>
            <person name="Bhattacharyya M.K."/>
            <person name="Sandhu D."/>
            <person name="Valliyodan B."/>
            <person name="Lindquist E."/>
            <person name="Peto M."/>
            <person name="Grant D."/>
            <person name="Shu S."/>
            <person name="Goodstein D."/>
            <person name="Barry K."/>
            <person name="Futrell-Griggs M."/>
            <person name="Abernathy B."/>
            <person name="Du J."/>
            <person name="Tian Z."/>
            <person name="Zhu L."/>
            <person name="Gill N."/>
            <person name="Joshi T."/>
            <person name="Libault M."/>
            <person name="Sethuraman A."/>
            <person name="Zhang X.-C."/>
            <person name="Shinozaki K."/>
            <person name="Nguyen H.T."/>
            <person name="Wing R.A."/>
            <person name="Cregan P."/>
            <person name="Specht J."/>
            <person name="Grimwood J."/>
            <person name="Rokhsar D."/>
            <person name="Stacey G."/>
            <person name="Shoemaker R.C."/>
            <person name="Jackson S.A."/>
        </authorList>
    </citation>
    <scope>NUCLEOTIDE SEQUENCE</scope>
    <source>
        <strain evidence="2">cv. Williams 82</strain>
        <tissue evidence="1">Callus</tissue>
    </source>
</reference>
<keyword evidence="3" id="KW-1185">Reference proteome</keyword>
<gene>
    <name evidence="1" type="ORF">GLYMA_05G074100</name>
</gene>
<reference evidence="2" key="2">
    <citation type="submission" date="2018-02" db="UniProtKB">
        <authorList>
            <consortium name="EnsemblPlants"/>
        </authorList>
    </citation>
    <scope>IDENTIFICATION</scope>
    <source>
        <strain evidence="2">Williams 82</strain>
    </source>
</reference>
<dbReference type="PANTHER" id="PTHR48475">
    <property type="entry name" value="RIBONUCLEASE H"/>
    <property type="match status" value="1"/>
</dbReference>
<dbReference type="PANTHER" id="PTHR48475:SF2">
    <property type="entry name" value="RIBONUCLEASE H"/>
    <property type="match status" value="1"/>
</dbReference>
<dbReference type="Gramene" id="KRH57634">
    <property type="protein sequence ID" value="KRH57634"/>
    <property type="gene ID" value="GLYMA_05G074100"/>
</dbReference>
<evidence type="ECO:0008006" key="4">
    <source>
        <dbReference type="Google" id="ProtNLM"/>
    </source>
</evidence>
<accession>A0A0R0JXB9</accession>
<evidence type="ECO:0000313" key="2">
    <source>
        <dbReference type="EnsemblPlants" id="KRH57634"/>
    </source>
</evidence>
<sequence length="116" mass="13685">MIFKVEKVIFALVFSTCKLCPYFQAHPIIVSTNQEIRQILHNLDLAERMVAWATELSKYGLQYQPRQLLKAQCLANFMTEMTPTEKERRQEELPWTLSMHHPVFNDFKLMINQLNG</sequence>
<dbReference type="InParanoid" id="A0A0R0JXB9"/>
<organism evidence="1">
    <name type="scientific">Glycine max</name>
    <name type="common">Soybean</name>
    <name type="synonym">Glycine hispida</name>
    <dbReference type="NCBI Taxonomy" id="3847"/>
    <lineage>
        <taxon>Eukaryota</taxon>
        <taxon>Viridiplantae</taxon>
        <taxon>Streptophyta</taxon>
        <taxon>Embryophyta</taxon>
        <taxon>Tracheophyta</taxon>
        <taxon>Spermatophyta</taxon>
        <taxon>Magnoliopsida</taxon>
        <taxon>eudicotyledons</taxon>
        <taxon>Gunneridae</taxon>
        <taxon>Pentapetalae</taxon>
        <taxon>rosids</taxon>
        <taxon>fabids</taxon>
        <taxon>Fabales</taxon>
        <taxon>Fabaceae</taxon>
        <taxon>Papilionoideae</taxon>
        <taxon>50 kb inversion clade</taxon>
        <taxon>NPAAA clade</taxon>
        <taxon>indigoferoid/millettioid clade</taxon>
        <taxon>Phaseoleae</taxon>
        <taxon>Glycine</taxon>
        <taxon>Glycine subgen. Soja</taxon>
    </lineage>
</organism>
<dbReference type="EMBL" id="CM000838">
    <property type="protein sequence ID" value="KRH57634.1"/>
    <property type="molecule type" value="Genomic_DNA"/>
</dbReference>
<evidence type="ECO:0000313" key="1">
    <source>
        <dbReference type="EMBL" id="KRH57634.1"/>
    </source>
</evidence>
<reference evidence="1" key="3">
    <citation type="submission" date="2018-07" db="EMBL/GenBank/DDBJ databases">
        <title>WGS assembly of Glycine max.</title>
        <authorList>
            <person name="Schmutz J."/>
            <person name="Cannon S."/>
            <person name="Schlueter J."/>
            <person name="Ma J."/>
            <person name="Mitros T."/>
            <person name="Nelson W."/>
            <person name="Hyten D."/>
            <person name="Song Q."/>
            <person name="Thelen J."/>
            <person name="Cheng J."/>
            <person name="Xu D."/>
            <person name="Hellsten U."/>
            <person name="May G."/>
            <person name="Yu Y."/>
            <person name="Sakurai T."/>
            <person name="Umezawa T."/>
            <person name="Bhattacharyya M."/>
            <person name="Sandhu D."/>
            <person name="Valliyodan B."/>
            <person name="Lindquist E."/>
            <person name="Peto M."/>
            <person name="Grant D."/>
            <person name="Shu S."/>
            <person name="Goodstein D."/>
            <person name="Barry K."/>
            <person name="Futrell-Griggs M."/>
            <person name="Abernathy B."/>
            <person name="Du J."/>
            <person name="Tian Z."/>
            <person name="Zhu L."/>
            <person name="Gill N."/>
            <person name="Joshi T."/>
            <person name="Libault M."/>
            <person name="Sethuraman A."/>
            <person name="Zhang X."/>
            <person name="Shinozaki K."/>
            <person name="Nguyen H."/>
            <person name="Wing R."/>
            <person name="Cregan P."/>
            <person name="Specht J."/>
            <person name="Grimwood J."/>
            <person name="Rokhsar D."/>
            <person name="Stacey G."/>
            <person name="Shoemaker R."/>
            <person name="Jackson S."/>
        </authorList>
    </citation>
    <scope>NUCLEOTIDE SEQUENCE</scope>
    <source>
        <tissue evidence="1">Callus</tissue>
    </source>
</reference>
<proteinExistence type="predicted"/>
<name>A0A0R0JXB9_SOYBN</name>
<dbReference type="AlphaFoldDB" id="A0A0R0JXB9"/>
<dbReference type="Proteomes" id="UP000008827">
    <property type="component" value="Chromosome 5"/>
</dbReference>
<protein>
    <recommendedName>
        <fullName evidence="4">Reverse transcriptase RNase H-like domain-containing protein</fullName>
    </recommendedName>
</protein>
<evidence type="ECO:0000313" key="3">
    <source>
        <dbReference type="Proteomes" id="UP000008827"/>
    </source>
</evidence>
<dbReference type="EnsemblPlants" id="KRH57634">
    <property type="protein sequence ID" value="KRH57634"/>
    <property type="gene ID" value="GLYMA_05G074100"/>
</dbReference>
<dbReference type="OMA" id="RMVAWAT"/>